<sequence length="454" mass="51429">MLLRFRVANHRSIREEQELSLVAVPRQGEAKPKASEIPRTVRVAGIYGANASGKSNVLDALRWMQWALRGSFTSWSPDGGVPRTCFTLDEESRKAPSFYEADLVDRGVRYSYGFEVTDQEVMGEWLFAFPKGRPQRMFERSKHEQEEDYRFGRSLTGELQQIRRLTRPNALFLSTAASNNHKRLSRLYRAMTQHLKAATQNSVEEQSRTRFTTSLLAEEETADQVNRLVRIADLGISRVRMEKKPVDEELLARLTRSFEPEGFPKEFFQTMRDDLSTTLIFTHACAGQPGELSIDEESDGTRSWISLVGPLIQVLRQGDVFLVDEIDSSLHPMISSTMIKMFKDPDINPRGAQLIFASHDTTLLGTMLENKLLDRDEVWFTEKDAHGATSLFSLAEFRPRGTENAERGYLQGRYGAVPFVDFSEIRSLFRAIHGVADESAETVEEEPAPVIAGP</sequence>
<dbReference type="AlphaFoldDB" id="A0A2P8DER8"/>
<dbReference type="RefSeq" id="WP_106584647.1">
    <property type="nucleotide sequence ID" value="NZ_PYGA01000014.1"/>
</dbReference>
<comment type="caution">
    <text evidence="2">The sequence shown here is derived from an EMBL/GenBank/DDBJ whole genome shotgun (WGS) entry which is preliminary data.</text>
</comment>
<dbReference type="EMBL" id="PYGA01000014">
    <property type="protein sequence ID" value="PSK95724.1"/>
    <property type="molecule type" value="Genomic_DNA"/>
</dbReference>
<dbReference type="PANTHER" id="PTHR40396">
    <property type="entry name" value="ATPASE-LIKE PROTEIN"/>
    <property type="match status" value="1"/>
</dbReference>
<evidence type="ECO:0000313" key="2">
    <source>
        <dbReference type="EMBL" id="PSK95724.1"/>
    </source>
</evidence>
<name>A0A2P8DER8_9ACTN</name>
<dbReference type="GO" id="GO:0005524">
    <property type="term" value="F:ATP binding"/>
    <property type="evidence" value="ECO:0007669"/>
    <property type="project" value="InterPro"/>
</dbReference>
<dbReference type="InterPro" id="IPR003959">
    <property type="entry name" value="ATPase_AAA_core"/>
</dbReference>
<reference evidence="2 3" key="1">
    <citation type="submission" date="2018-03" db="EMBL/GenBank/DDBJ databases">
        <title>Genomic Encyclopedia of Archaeal and Bacterial Type Strains, Phase II (KMG-II): from individual species to whole genera.</title>
        <authorList>
            <person name="Goeker M."/>
        </authorList>
    </citation>
    <scope>NUCLEOTIDE SEQUENCE [LARGE SCALE GENOMIC DNA]</scope>
    <source>
        <strain evidence="2 3">DSM 45312</strain>
    </source>
</reference>
<organism evidence="2 3">
    <name type="scientific">Murinocardiopsis flavida</name>
    <dbReference type="NCBI Taxonomy" id="645275"/>
    <lineage>
        <taxon>Bacteria</taxon>
        <taxon>Bacillati</taxon>
        <taxon>Actinomycetota</taxon>
        <taxon>Actinomycetes</taxon>
        <taxon>Streptosporangiales</taxon>
        <taxon>Nocardiopsidaceae</taxon>
        <taxon>Murinocardiopsis</taxon>
    </lineage>
</organism>
<dbReference type="InterPro" id="IPR027417">
    <property type="entry name" value="P-loop_NTPase"/>
</dbReference>
<dbReference type="Gene3D" id="3.40.50.300">
    <property type="entry name" value="P-loop containing nucleotide triphosphate hydrolases"/>
    <property type="match status" value="1"/>
</dbReference>
<dbReference type="PANTHER" id="PTHR40396:SF1">
    <property type="entry name" value="ATPASE AAA-TYPE CORE DOMAIN-CONTAINING PROTEIN"/>
    <property type="match status" value="1"/>
</dbReference>
<proteinExistence type="predicted"/>
<protein>
    <recommendedName>
        <fullName evidence="1">ATPase AAA-type core domain-containing protein</fullName>
    </recommendedName>
</protein>
<evidence type="ECO:0000259" key="1">
    <source>
        <dbReference type="Pfam" id="PF13304"/>
    </source>
</evidence>
<feature type="domain" description="ATPase AAA-type core" evidence="1">
    <location>
        <begin position="43"/>
        <end position="364"/>
    </location>
</feature>
<dbReference type="Pfam" id="PF13304">
    <property type="entry name" value="AAA_21"/>
    <property type="match status" value="1"/>
</dbReference>
<keyword evidence="3" id="KW-1185">Reference proteome</keyword>
<dbReference type="Proteomes" id="UP000240542">
    <property type="component" value="Unassembled WGS sequence"/>
</dbReference>
<accession>A0A2P8DER8</accession>
<dbReference type="GO" id="GO:0016887">
    <property type="term" value="F:ATP hydrolysis activity"/>
    <property type="evidence" value="ECO:0007669"/>
    <property type="project" value="InterPro"/>
</dbReference>
<dbReference type="OrthoDB" id="9809324at2"/>
<dbReference type="SUPFAM" id="SSF52540">
    <property type="entry name" value="P-loop containing nucleoside triphosphate hydrolases"/>
    <property type="match status" value="1"/>
</dbReference>
<evidence type="ECO:0000313" key="3">
    <source>
        <dbReference type="Proteomes" id="UP000240542"/>
    </source>
</evidence>
<gene>
    <name evidence="2" type="ORF">CLV63_114157</name>
</gene>